<sequence length="269" mass="28273">MGKGQEWRSEADRAYANGAFIAGAEGYPPRWEAAAAGFRAAMGARARLGLAYGPGARQRFDLFLPEGEARGLLVFVHGGYWLAFGRETWSHLAGGAVARGWACAMPSYTLAPEARIAGMTAEIARACLVAAEAVPGVPVVVAGHSAGGHLAARMACADQAVPGLRRVVPISPLSELAPLMATEMQDKLRLDAAECAAESPARLARAAGVEAHVWVGGQERPAFLWQARLLAEEWECPWTVDPGRHHFDVVEGLAEPGSGLVEACLGGLG</sequence>
<dbReference type="GO" id="GO:0016787">
    <property type="term" value="F:hydrolase activity"/>
    <property type="evidence" value="ECO:0007669"/>
    <property type="project" value="UniProtKB-KW"/>
</dbReference>
<protein>
    <submittedName>
        <fullName evidence="3">Alpha/beta hydrolase</fullName>
    </submittedName>
</protein>
<organism evidence="3 4">
    <name type="scientific">Paragemmobacter kunshanensis</name>
    <dbReference type="NCBI Taxonomy" id="2583234"/>
    <lineage>
        <taxon>Bacteria</taxon>
        <taxon>Pseudomonadati</taxon>
        <taxon>Pseudomonadota</taxon>
        <taxon>Alphaproteobacteria</taxon>
        <taxon>Rhodobacterales</taxon>
        <taxon>Paracoccaceae</taxon>
        <taxon>Paragemmobacter</taxon>
    </lineage>
</organism>
<evidence type="ECO:0000259" key="2">
    <source>
        <dbReference type="Pfam" id="PF07859"/>
    </source>
</evidence>
<dbReference type="SUPFAM" id="SSF53474">
    <property type="entry name" value="alpha/beta-Hydrolases"/>
    <property type="match status" value="1"/>
</dbReference>
<evidence type="ECO:0000256" key="1">
    <source>
        <dbReference type="ARBA" id="ARBA00022801"/>
    </source>
</evidence>
<dbReference type="Pfam" id="PF07859">
    <property type="entry name" value="Abhydrolase_3"/>
    <property type="match status" value="1"/>
</dbReference>
<evidence type="ECO:0000313" key="4">
    <source>
        <dbReference type="Proteomes" id="UP000474758"/>
    </source>
</evidence>
<dbReference type="AlphaFoldDB" id="A0A6M1U8Q9"/>
<name>A0A6M1U8Q9_9RHOB</name>
<dbReference type="EMBL" id="JAALFE010000004">
    <property type="protein sequence ID" value="NGQ90511.1"/>
    <property type="molecule type" value="Genomic_DNA"/>
</dbReference>
<dbReference type="Proteomes" id="UP000474758">
    <property type="component" value="Unassembled WGS sequence"/>
</dbReference>
<reference evidence="3 4" key="1">
    <citation type="submission" date="2020-02" db="EMBL/GenBank/DDBJ databases">
        <title>Rhodobacter translucens sp. nov., a novel bacterium isolated from activated sludge.</title>
        <authorList>
            <person name="Liu J."/>
        </authorList>
    </citation>
    <scope>NUCLEOTIDE SEQUENCE [LARGE SCALE GENOMIC DNA]</scope>
    <source>
        <strain evidence="3 4">HX-7-19</strain>
    </source>
</reference>
<dbReference type="PANTHER" id="PTHR48081:SF33">
    <property type="entry name" value="KYNURENINE FORMAMIDASE"/>
    <property type="match status" value="1"/>
</dbReference>
<proteinExistence type="predicted"/>
<dbReference type="Gene3D" id="3.40.50.1820">
    <property type="entry name" value="alpha/beta hydrolase"/>
    <property type="match status" value="1"/>
</dbReference>
<feature type="domain" description="Alpha/beta hydrolase fold-3" evidence="2">
    <location>
        <begin position="73"/>
        <end position="184"/>
    </location>
</feature>
<comment type="caution">
    <text evidence="3">The sequence shown here is derived from an EMBL/GenBank/DDBJ whole genome shotgun (WGS) entry which is preliminary data.</text>
</comment>
<gene>
    <name evidence="3" type="ORF">G5V65_06345</name>
</gene>
<keyword evidence="1 3" id="KW-0378">Hydrolase</keyword>
<dbReference type="PANTHER" id="PTHR48081">
    <property type="entry name" value="AB HYDROLASE SUPERFAMILY PROTEIN C4A8.06C"/>
    <property type="match status" value="1"/>
</dbReference>
<dbReference type="InterPro" id="IPR013094">
    <property type="entry name" value="AB_hydrolase_3"/>
</dbReference>
<evidence type="ECO:0000313" key="3">
    <source>
        <dbReference type="EMBL" id="NGQ90511.1"/>
    </source>
</evidence>
<accession>A0A6M1U8Q9</accession>
<dbReference type="InterPro" id="IPR050300">
    <property type="entry name" value="GDXG_lipolytic_enzyme"/>
</dbReference>
<dbReference type="InterPro" id="IPR029058">
    <property type="entry name" value="AB_hydrolase_fold"/>
</dbReference>
<dbReference type="RefSeq" id="WP_165048019.1">
    <property type="nucleotide sequence ID" value="NZ_JAALFE010000004.1"/>
</dbReference>
<keyword evidence="4" id="KW-1185">Reference proteome</keyword>